<keyword evidence="2" id="KW-0732">Signal</keyword>
<evidence type="ECO:0000313" key="3">
    <source>
        <dbReference type="EMBL" id="PMC23050.1"/>
    </source>
</evidence>
<proteinExistence type="predicted"/>
<reference evidence="3 4" key="1">
    <citation type="submission" date="2017-09" db="EMBL/GenBank/DDBJ databases">
        <title>Bacterial strain isolated from the female urinary microbiota.</title>
        <authorList>
            <person name="Thomas-White K."/>
            <person name="Kumar N."/>
            <person name="Forster S."/>
            <person name="Putonti C."/>
            <person name="Lawley T."/>
            <person name="Wolfe A.J."/>
        </authorList>
    </citation>
    <scope>NUCLEOTIDE SEQUENCE [LARGE SCALE GENOMIC DNA]</scope>
    <source>
        <strain evidence="3 4">UMB0536</strain>
    </source>
</reference>
<feature type="region of interest" description="Disordered" evidence="1">
    <location>
        <begin position="2105"/>
        <end position="2140"/>
    </location>
</feature>
<dbReference type="EMBL" id="PNGJ01000011">
    <property type="protein sequence ID" value="PMC23050.1"/>
    <property type="molecule type" value="Genomic_DNA"/>
</dbReference>
<dbReference type="Proteomes" id="UP000235564">
    <property type="component" value="Unassembled WGS sequence"/>
</dbReference>
<evidence type="ECO:0000256" key="2">
    <source>
        <dbReference type="SAM" id="SignalP"/>
    </source>
</evidence>
<comment type="caution">
    <text evidence="3">The sequence shown here is derived from an EMBL/GenBank/DDBJ whole genome shotgun (WGS) entry which is preliminary data.</text>
</comment>
<sequence>MKTKRCISTLLAILLSVLSLTAQDVTVTVTPIQPVLPPQAALYINNPGRYFHVSVINNTQETQNVYLALQLEQTNPVSGLSVSTPPKRQPQHPIVIPSGTVRQISPIELKTMFNHIPESEIATTPGLFDDYRSGAFGLLPEGQYQCHLTAYKWDPTLATPVVLSNPNDGKCQFMVCYKAQAPKFLTPFTTLGDDLSVARLNPLNAQFTWEQPVVACSGSQQFKYKFKVVELMPGQQPDDAIDKNPSVYQIEGLMTPTCIIPVNTIKTRMDSTRTYIARVEAIQRNITSNMLNYVMLENEGRSNLKFFNVKEGNKPDMAYQPKDSVNKDSALISGVVSKDKHITDSLYAFRNPTLLSPSFYDESSRKVFVDNDIQVNWRKAWYLGGEGNRADTVRFNYEVQLFKMTKEQNRQEAFKSNPFYTIKTKELLHTISWEAIKDSVAAGDILVLRVVPTSPNTPSIEFVDDSVNVKDFALDTRLTKRIDICNNDVAINNFTLTSSSASDLKGKTVSIGQFRMLLDKVEKVKNKDFFKGEGHVEWKPGGVKTMVCVKFDSLKINTDNVVIGGKAVTYQKPEDKVTDTKAVEELFSDTGLDNLVGNKVMGYAKNIGEKINIANYYEYYAKGKAVYKAFMKQEISDLYMPLMMPKNLNHGPFDVQIVSMTFTPGYATMNLLGMFKLPESKALDNNILIMGSPRICMEPDKLLPQTGFLSLLADVNVKDPKSDYEMRFKAPEDVLSPTNGCYMAWGNDSIGGLSLDLDMQIPNLKREENGKVIDEMPTLNIRSFIHDWEDWTAQATMDSFQSEDMPGFSFRPGTILYDHSAKRNATGMGKFPIDYERNKAGINTDNEWQGLYMGNLNVMFPEAIQISKNSEKRLQLGLNSLFLDRSGISFNLAVEDPLNLGKGEKGATVGGWALTIDNIALNVTQNTFSKFFFDGQIDVPLLDGTIGYQCNIYNQKSVDKNRSGYAYVFAVQQVENLNMDFFLAEASLDKKQSYLLIEAEDQPSGKTETRIELCAGGSINIGGKEFLDKKIKSLGNKLNLPLNISLPGIHFVNLRVANCQRWESKYAKDLQDAAKAARSKKGNSIINIKLAENKEYKFDGGDSKLYFECGEWSLASAEKKIGPFTFALEEFSPTMQGKQLGLEIKGRINLCDTIIAASTTIAILANVDVDKMALSYEKTEFREATLDCNFGGMVTIKGDLTVSSAPDKGYAGKLTVGIKGLFSIESEGGYFEHTSTGADDRNYTWGYFTLKLEGERGIPVGGGVFINKIQGGFYFNCYREGGKLDATPTAQHGIIGIDLGMGLFAGAAEAKALEGDFMLTVAYDKDKNRLTTFLFTGNAKALSGIVDANITLHYQNDDTNHFLRINVTADMKADANSIAKAGGLDKFSGQLDDASEKLRAIQEKLHGGPVKTVTEAKGGLEDAIGDKSGETGGKKNSREADKAKEAATGKKTEPSVSAGAKIAIEFAVVFKENGKEKNPAHWHFYLGEPAKDKRCNFQLIDFKTKIVSVNIGADAYFCMSNDKLPGDGNLPPIPGIISSFLNGAPRGAGVVSDSKDKAIAGRKRAMEKFKAAADAGGGVMLGASVWGYINVDLGILYADMGAIAGFDVCLQHLKDAYCTNINGPMGYQGWYATGQLYAYLYAKMGLHIDLGFWEKKFDIIDAGLGGVLKCGLPNPSWAEGTVRCKLRMFGGLVNINKKYSFECGKVCKVFYGNALDNFELFGGCSIAFDNKGEGWDRKAQISPRLKERVSIETQALLNSDIRVVDPTDAAELQDEGKDSITIASEASRTFVFRFKQNVINAKLYEYDNADERGGISRNVQVYNANNSSYKFELDMGTLKANKFYKLVFIGEAKEKRNGAVIDPERFDKKKGKYVPTPWSNTKEYFFCTGELPPLGEVPDIKDATKLVFPSKDGKTIPTTQVDAYLDDVKEPTIALDDTRIKNESFGQGTLVWQLLNERGAEVSSQLNTYVTNGDAVNMKPVSPFDNVKIGKNYIIRMIYVKSHTERQRIVETERDTVADFREDTYTQQELAEQVQDIIKHARVKINDSDKKTIRNAIMTKKAAYSLNQGKAVRIKGNSPQLGANHNSPKTDADARAANMKNIIDRGNIKGTSGTGGIRGDLGGRGGTITKPGSARVLPGNGMTGVMGSPTLSHPYESTSTTTKGAIFSTSTPSVGSDTQIKSNLNNAATTKNMNVGVGVGVGGYSNAKIPSSSKMRFFIQPLVDEEGGSMIPQSNNKPNVKVTYKDVVVYDTAQVFTIKVHTIPGSWETGKLEYSKPYVSYKLNNISWEHPQMTKYSDADISSNAFYYDGVPVYLNDPYVYFAYLGNAAFLGGLRINCKRLNNLYVTTSQSLIYTTPMGKWGGMYNRSSSTTIYDSYLTLRNMSSYSSSNRGTHPQYANWPLHRWGEENVQGEDAYELVYVPNKDDRKKVGHALHLLAAPYALAYDISNQIDTYTSTIKSETLKGDFTKRANKVESWLKPMDGVYIRAVSWASPYTLYSTYNEAKGEWSTQLGSSAVEIPGYQFAIAWGGTEDNRDSNKKVTLFTTTPLQKSDWRPHRKISTTIWNSFNTYKFTWNRACESAKQMKQAVFTIYRVNTWHPNKQYYSPEKSVSKTAYRTIYIDNPLGDILK</sequence>
<name>A0A2N6QNF6_9BACT</name>
<protein>
    <submittedName>
        <fullName evidence="3">Uncharacterized protein</fullName>
    </submittedName>
</protein>
<feature type="signal peptide" evidence="2">
    <location>
        <begin position="1"/>
        <end position="22"/>
    </location>
</feature>
<evidence type="ECO:0000256" key="1">
    <source>
        <dbReference type="SAM" id="MobiDB-lite"/>
    </source>
</evidence>
<feature type="compositionally biased region" description="Gly residues" evidence="1">
    <location>
        <begin position="2112"/>
        <end position="2126"/>
    </location>
</feature>
<accession>A0A2N6QNF6</accession>
<gene>
    <name evidence="3" type="ORF">CJ231_11405</name>
</gene>
<dbReference type="RefSeq" id="WP_102698059.1">
    <property type="nucleotide sequence ID" value="NZ_PNGJ01000011.1"/>
</dbReference>
<feature type="compositionally biased region" description="Basic and acidic residues" evidence="1">
    <location>
        <begin position="1418"/>
        <end position="1453"/>
    </location>
</feature>
<organism evidence="3 4">
    <name type="scientific">Hoylesella buccalis</name>
    <dbReference type="NCBI Taxonomy" id="28127"/>
    <lineage>
        <taxon>Bacteria</taxon>
        <taxon>Pseudomonadati</taxon>
        <taxon>Bacteroidota</taxon>
        <taxon>Bacteroidia</taxon>
        <taxon>Bacteroidales</taxon>
        <taxon>Prevotellaceae</taxon>
        <taxon>Hoylesella</taxon>
    </lineage>
</organism>
<evidence type="ECO:0000313" key="4">
    <source>
        <dbReference type="Proteomes" id="UP000235564"/>
    </source>
</evidence>
<dbReference type="OrthoDB" id="610610at2"/>
<feature type="chain" id="PRO_5014859906" evidence="2">
    <location>
        <begin position="23"/>
        <end position="2630"/>
    </location>
</feature>
<feature type="region of interest" description="Disordered" evidence="1">
    <location>
        <begin position="1416"/>
        <end position="1454"/>
    </location>
</feature>